<keyword evidence="3" id="KW-1185">Reference proteome</keyword>
<dbReference type="EMBL" id="MCGR01000056">
    <property type="protein sequence ID" value="ORY69415.1"/>
    <property type="molecule type" value="Genomic_DNA"/>
</dbReference>
<evidence type="ECO:0000313" key="2">
    <source>
        <dbReference type="EMBL" id="ORY69415.1"/>
    </source>
</evidence>
<keyword evidence="1" id="KW-0812">Transmembrane</keyword>
<keyword evidence="1" id="KW-1133">Transmembrane helix</keyword>
<keyword evidence="1" id="KW-0472">Membrane</keyword>
<dbReference type="InParanoid" id="A0A1Y2EF33"/>
<protein>
    <submittedName>
        <fullName evidence="2">Uncharacterized protein</fullName>
    </submittedName>
</protein>
<proteinExistence type="predicted"/>
<reference evidence="2 3" key="1">
    <citation type="submission" date="2016-07" db="EMBL/GenBank/DDBJ databases">
        <title>Pervasive Adenine N6-methylation of Active Genes in Fungi.</title>
        <authorList>
            <consortium name="DOE Joint Genome Institute"/>
            <person name="Mondo S.J."/>
            <person name="Dannebaum R.O."/>
            <person name="Kuo R.C."/>
            <person name="Labutti K."/>
            <person name="Haridas S."/>
            <person name="Kuo A."/>
            <person name="Salamov A."/>
            <person name="Ahrendt S.R."/>
            <person name="Lipzen A."/>
            <person name="Sullivan W."/>
            <person name="Andreopoulos W.B."/>
            <person name="Clum A."/>
            <person name="Lindquist E."/>
            <person name="Daum C."/>
            <person name="Ramamoorthy G.K."/>
            <person name="Gryganskyi A."/>
            <person name="Culley D."/>
            <person name="Magnuson J.K."/>
            <person name="James T.Y."/>
            <person name="O'Malley M.A."/>
            <person name="Stajich J.E."/>
            <person name="Spatafora J.W."/>
            <person name="Visel A."/>
            <person name="Grigoriev I.V."/>
        </authorList>
    </citation>
    <scope>NUCLEOTIDE SEQUENCE [LARGE SCALE GENOMIC DNA]</scope>
    <source>
        <strain evidence="2 3">62-1032</strain>
    </source>
</reference>
<accession>A0A1Y2EF33</accession>
<feature type="transmembrane region" description="Helical" evidence="1">
    <location>
        <begin position="132"/>
        <end position="152"/>
    </location>
</feature>
<feature type="transmembrane region" description="Helical" evidence="1">
    <location>
        <begin position="92"/>
        <end position="120"/>
    </location>
</feature>
<organism evidence="2 3">
    <name type="scientific">Leucosporidium creatinivorum</name>
    <dbReference type="NCBI Taxonomy" id="106004"/>
    <lineage>
        <taxon>Eukaryota</taxon>
        <taxon>Fungi</taxon>
        <taxon>Dikarya</taxon>
        <taxon>Basidiomycota</taxon>
        <taxon>Pucciniomycotina</taxon>
        <taxon>Microbotryomycetes</taxon>
        <taxon>Leucosporidiales</taxon>
        <taxon>Leucosporidium</taxon>
    </lineage>
</organism>
<gene>
    <name evidence="2" type="ORF">BCR35DRAFT_315270</name>
</gene>
<evidence type="ECO:0000256" key="1">
    <source>
        <dbReference type="SAM" id="Phobius"/>
    </source>
</evidence>
<dbReference type="AlphaFoldDB" id="A0A1Y2EF33"/>
<evidence type="ECO:0000313" key="3">
    <source>
        <dbReference type="Proteomes" id="UP000193467"/>
    </source>
</evidence>
<name>A0A1Y2EF33_9BASI</name>
<feature type="transmembrane region" description="Helical" evidence="1">
    <location>
        <begin position="158"/>
        <end position="177"/>
    </location>
</feature>
<comment type="caution">
    <text evidence="2">The sequence shown here is derived from an EMBL/GenBank/DDBJ whole genome shotgun (WGS) entry which is preliminary data.</text>
</comment>
<dbReference type="Proteomes" id="UP000193467">
    <property type="component" value="Unassembled WGS sequence"/>
</dbReference>
<sequence>MSTYSTTKLAFASRFFKALPAVPLHRPVASSKSSSSAGKPVLPLSTSDALDEEDDFTDADLLLECSFAALWNTACLLYLLQPSTSSRELEWGSIGGFVAALVVLIALPLLIGLSAGASALSEGRDVPRWMMPVAKIATGGCFFGGWALWYFVFRDQNIWLVLDTALVLLLGQGILIYRSGHPQGQIRLTAEDDEAVEEKVLVA</sequence>